<dbReference type="InterPro" id="IPR018060">
    <property type="entry name" value="HTH_AraC"/>
</dbReference>
<keyword evidence="5 12" id="KW-0238">DNA-binding</keyword>
<dbReference type="Gene3D" id="2.60.40.10">
    <property type="entry name" value="Immunoglobulins"/>
    <property type="match status" value="1"/>
</dbReference>
<dbReference type="CDD" id="cd00146">
    <property type="entry name" value="PKD"/>
    <property type="match status" value="1"/>
</dbReference>
<evidence type="ECO:0000259" key="11">
    <source>
        <dbReference type="PROSITE" id="PS50110"/>
    </source>
</evidence>
<dbReference type="Pfam" id="PF00072">
    <property type="entry name" value="Response_reg"/>
    <property type="match status" value="1"/>
</dbReference>
<dbReference type="Gene3D" id="2.130.10.10">
    <property type="entry name" value="YVTN repeat-like/Quinoprotein amine dehydrogenase"/>
    <property type="match status" value="3"/>
</dbReference>
<feature type="domain" description="HTH araC/xylS-type" evidence="9">
    <location>
        <begin position="1310"/>
        <end position="1409"/>
    </location>
</feature>
<accession>A0A0E9LT39</accession>
<gene>
    <name evidence="12" type="ORF">JCM15548_1487</name>
</gene>
<dbReference type="InterPro" id="IPR005467">
    <property type="entry name" value="His_kinase_dom"/>
</dbReference>
<dbReference type="Pfam" id="PF07495">
    <property type="entry name" value="Y_Y_Y"/>
    <property type="match status" value="1"/>
</dbReference>
<feature type="transmembrane region" description="Helical" evidence="8">
    <location>
        <begin position="865"/>
        <end position="886"/>
    </location>
</feature>
<dbReference type="InterPro" id="IPR003594">
    <property type="entry name" value="HATPase_dom"/>
</dbReference>
<sequence>MGSKSATIGKYLIFLFFLILETSIQAQSQLSIENITSRDGLSQNTVTSMAEDHRGFLWFGTLNGLNRFDGTRFHVLQQEYGEELSLSDNRIRTLFYDPDGYIWAITNTNHFNCYNIHLQRFEKFEGNQTSYGSFLQASNGNIWLWDHHNGCLLIQKEDGQIVTTTFATELNNIQVYFLTEGADQSVYIATNNALFRYHHGTLKRIVQEGIMGMLEDNENLYLFTRNAELKIIRKTTNQLKNTEELPEYLRTAEVLKTEKLKENHYLLAKASGLFLFNTEQNATFSSAARLFDGEEIRDARFLKDNKGQLWLYNNSGKIWQYQEAKEKFICHNLIPPEIMATIDLERYSIWHDSKDIIWISTYGNGLFALDQQSGEISHLKHHPDRYNQIPTNYLLSVSEDQSGEIWAGTEHGGLIKISRKQSVSETFIPGNDETERNKIVRLVFQDQQNRIWIGTKKGLLYVYSSDLKTLLWEYTFNRGLPYTAYEDPEGNIWIGTKGQGLLVIDPDFSVLYQSGPDSEQDKNIYDILRDQNGRMWIGTYGKGILLAAFKNNRVQYQNFSEINQQQSRVRSLVQDRKGRIWVGGNNGLFTFLPDSLLNNPKAFHNFHYSRRNPLSLANNEVKAILEDRSGQLWIGTSGGGINKVLEGNPIYQTRFEHYNINHGLVNNIVQDIRQDMEGNLWISTESGLSKFNTANQTFENIKLSDSWEGDLLSESASCRLHNGTLLFGSHSGLHRINPGREEKHKNLPPVYLTSLDINGEMVLPGRPKSPLSQALYNTQTLELSHQQRNINIHFTLPDYLNPEANTYTFILEGFEEQWNHLTRHSFASYRNLPPGDYTFRVKAKNSQGIWSDSEARLPIRVNGPWWQSTLAFLIYSVVIALLIYAVNTAIRRMDRLSAEIKIEKDLTAYKLQFFTNISHEFRTPLTIIKGTIENVRQSQDPAFISREVGFLEKSSERLLRMIDQLLEFRKLQSNIPVVRPTPLELVSHIKNISSHFDSQANRKKIKLTLSSSHTHYAGLIDEGILEKTLHNLLSNALKFTPQNGAVNVSLHIDEALGQMTLRVDDSGPGIATALLPELFHRFKRFDSDMPGTGIGLNLIHELLKAHNGSIHYEDSPIGGAGFVVKVPVNPCAADSTQALRPIAPETDTFAPVATPGAQKTNKQILIIEDDPEIAEYLQHHLSRQFRVRTAPNGKKGLQLSEKTQPDLILCDIMMPEMNGYEVTKHLKSGMATCHIPIILLTAYTAEEFQFKGFDAGADAYITKPFSLDLLKLRITKLLEQREVIKQKYASTPDLSTLPENANDKDAQFLQSIHAFIDAHISDPQLSVERIMETTKMGRTLFYHKVKGLTGFSPNDLIKTIRLKKAAELLQNEDLNVSETALAVGMEDPYYFSKCFKKQFGQTPSEFIKKQTTAC</sequence>
<name>A0A0E9LT39_9BACT</name>
<dbReference type="OrthoDB" id="1108380at2"/>
<dbReference type="InterPro" id="IPR013783">
    <property type="entry name" value="Ig-like_fold"/>
</dbReference>
<dbReference type="SUPFAM" id="SSF46689">
    <property type="entry name" value="Homeodomain-like"/>
    <property type="match status" value="1"/>
</dbReference>
<dbReference type="InterPro" id="IPR011110">
    <property type="entry name" value="Reg_prop"/>
</dbReference>
<dbReference type="CDD" id="cd00082">
    <property type="entry name" value="HisKA"/>
    <property type="match status" value="1"/>
</dbReference>
<dbReference type="PROSITE" id="PS01124">
    <property type="entry name" value="HTH_ARAC_FAMILY_2"/>
    <property type="match status" value="1"/>
</dbReference>
<dbReference type="PROSITE" id="PS00041">
    <property type="entry name" value="HTH_ARAC_FAMILY_1"/>
    <property type="match status" value="1"/>
</dbReference>
<dbReference type="Gene3D" id="1.10.10.60">
    <property type="entry name" value="Homeodomain-like"/>
    <property type="match status" value="1"/>
</dbReference>
<evidence type="ECO:0000256" key="3">
    <source>
        <dbReference type="ARBA" id="ARBA00022553"/>
    </source>
</evidence>
<dbReference type="RefSeq" id="WP_062122213.1">
    <property type="nucleotide sequence ID" value="NZ_BAZW01000002.1"/>
</dbReference>
<dbReference type="PROSITE" id="PS50109">
    <property type="entry name" value="HIS_KIN"/>
    <property type="match status" value="1"/>
</dbReference>
<keyword evidence="8" id="KW-1133">Transmembrane helix</keyword>
<dbReference type="SUPFAM" id="SSF52172">
    <property type="entry name" value="CheY-like"/>
    <property type="match status" value="1"/>
</dbReference>
<dbReference type="SMART" id="SM00448">
    <property type="entry name" value="REC"/>
    <property type="match status" value="1"/>
</dbReference>
<evidence type="ECO:0000259" key="10">
    <source>
        <dbReference type="PROSITE" id="PS50109"/>
    </source>
</evidence>
<dbReference type="Pfam" id="PF07494">
    <property type="entry name" value="Reg_prop"/>
    <property type="match status" value="6"/>
</dbReference>
<dbReference type="InterPro" id="IPR004358">
    <property type="entry name" value="Sig_transdc_His_kin-like_C"/>
</dbReference>
<evidence type="ECO:0000313" key="12">
    <source>
        <dbReference type="EMBL" id="GAO28399.1"/>
    </source>
</evidence>
<dbReference type="SUPFAM" id="SSF63829">
    <property type="entry name" value="Calcium-dependent phosphotriesterase"/>
    <property type="match status" value="3"/>
</dbReference>
<dbReference type="PRINTS" id="PR00344">
    <property type="entry name" value="BCTRLSENSOR"/>
</dbReference>
<evidence type="ECO:0000256" key="2">
    <source>
        <dbReference type="ARBA" id="ARBA00012438"/>
    </source>
</evidence>
<comment type="catalytic activity">
    <reaction evidence="1">
        <text>ATP + protein L-histidine = ADP + protein N-phospho-L-histidine.</text>
        <dbReference type="EC" id="2.7.13.3"/>
    </reaction>
</comment>
<dbReference type="Pfam" id="PF00512">
    <property type="entry name" value="HisKA"/>
    <property type="match status" value="1"/>
</dbReference>
<dbReference type="STRING" id="1236989.JCM15548_1487"/>
<reference evidence="12 13" key="1">
    <citation type="journal article" date="2015" name="Microbes Environ.">
        <title>Distribution and evolution of nitrogen fixation genes in the phylum bacteroidetes.</title>
        <authorList>
            <person name="Inoue J."/>
            <person name="Oshima K."/>
            <person name="Suda W."/>
            <person name="Sakamoto M."/>
            <person name="Iino T."/>
            <person name="Noda S."/>
            <person name="Hongoh Y."/>
            <person name="Hattori M."/>
            <person name="Ohkuma M."/>
        </authorList>
    </citation>
    <scope>NUCLEOTIDE SEQUENCE [LARGE SCALE GENOMIC DNA]</scope>
    <source>
        <strain evidence="12">JCM 15548</strain>
    </source>
</reference>
<dbReference type="InterPro" id="IPR036097">
    <property type="entry name" value="HisK_dim/P_sf"/>
</dbReference>
<keyword evidence="8" id="KW-0472">Membrane</keyword>
<dbReference type="InterPro" id="IPR009057">
    <property type="entry name" value="Homeodomain-like_sf"/>
</dbReference>
<dbReference type="Pfam" id="PF12833">
    <property type="entry name" value="HTH_18"/>
    <property type="match status" value="1"/>
</dbReference>
<comment type="caution">
    <text evidence="12">The sequence shown here is derived from an EMBL/GenBank/DDBJ whole genome shotgun (WGS) entry which is preliminary data.</text>
</comment>
<dbReference type="SMART" id="SM00342">
    <property type="entry name" value="HTH_ARAC"/>
    <property type="match status" value="1"/>
</dbReference>
<evidence type="ECO:0000313" key="13">
    <source>
        <dbReference type="Proteomes" id="UP000032900"/>
    </source>
</evidence>
<dbReference type="FunFam" id="2.60.40.10:FF:000791">
    <property type="entry name" value="Two-component system sensor histidine kinase/response regulator"/>
    <property type="match status" value="1"/>
</dbReference>
<evidence type="ECO:0000256" key="7">
    <source>
        <dbReference type="PROSITE-ProRule" id="PRU00169"/>
    </source>
</evidence>
<keyword evidence="6" id="KW-0804">Transcription</keyword>
<dbReference type="GO" id="GO:0043565">
    <property type="term" value="F:sequence-specific DNA binding"/>
    <property type="evidence" value="ECO:0007669"/>
    <property type="project" value="InterPro"/>
</dbReference>
<evidence type="ECO:0000256" key="6">
    <source>
        <dbReference type="ARBA" id="ARBA00023163"/>
    </source>
</evidence>
<dbReference type="SUPFAM" id="SSF55874">
    <property type="entry name" value="ATPase domain of HSP90 chaperone/DNA topoisomerase II/histidine kinase"/>
    <property type="match status" value="1"/>
</dbReference>
<keyword evidence="8" id="KW-0812">Transmembrane</keyword>
<dbReference type="Pfam" id="PF02518">
    <property type="entry name" value="HATPase_c"/>
    <property type="match status" value="1"/>
</dbReference>
<dbReference type="Proteomes" id="UP000032900">
    <property type="component" value="Unassembled WGS sequence"/>
</dbReference>
<dbReference type="GO" id="GO:0003700">
    <property type="term" value="F:DNA-binding transcription factor activity"/>
    <property type="evidence" value="ECO:0007669"/>
    <property type="project" value="InterPro"/>
</dbReference>
<organism evidence="12 13">
    <name type="scientific">Geofilum rubicundum JCM 15548</name>
    <dbReference type="NCBI Taxonomy" id="1236989"/>
    <lineage>
        <taxon>Bacteria</taxon>
        <taxon>Pseudomonadati</taxon>
        <taxon>Bacteroidota</taxon>
        <taxon>Bacteroidia</taxon>
        <taxon>Marinilabiliales</taxon>
        <taxon>Marinilabiliaceae</taxon>
        <taxon>Geofilum</taxon>
    </lineage>
</organism>
<dbReference type="PANTHER" id="PTHR43547">
    <property type="entry name" value="TWO-COMPONENT HISTIDINE KINASE"/>
    <property type="match status" value="1"/>
</dbReference>
<dbReference type="InterPro" id="IPR036890">
    <property type="entry name" value="HATPase_C_sf"/>
</dbReference>
<keyword evidence="13" id="KW-1185">Reference proteome</keyword>
<feature type="domain" description="Histidine kinase" evidence="10">
    <location>
        <begin position="916"/>
        <end position="1130"/>
    </location>
</feature>
<dbReference type="SMART" id="SM00387">
    <property type="entry name" value="HATPase_c"/>
    <property type="match status" value="1"/>
</dbReference>
<dbReference type="InterPro" id="IPR011123">
    <property type="entry name" value="Y_Y_Y"/>
</dbReference>
<proteinExistence type="predicted"/>
<dbReference type="InterPro" id="IPR003661">
    <property type="entry name" value="HisK_dim/P_dom"/>
</dbReference>
<dbReference type="InterPro" id="IPR001789">
    <property type="entry name" value="Sig_transdc_resp-reg_receiver"/>
</dbReference>
<dbReference type="Gene3D" id="1.10.287.130">
    <property type="match status" value="1"/>
</dbReference>
<dbReference type="CDD" id="cd17574">
    <property type="entry name" value="REC_OmpR"/>
    <property type="match status" value="1"/>
</dbReference>
<keyword evidence="3 7" id="KW-0597">Phosphoprotein</keyword>
<evidence type="ECO:0000256" key="1">
    <source>
        <dbReference type="ARBA" id="ARBA00000085"/>
    </source>
</evidence>
<evidence type="ECO:0000259" key="9">
    <source>
        <dbReference type="PROSITE" id="PS01124"/>
    </source>
</evidence>
<dbReference type="InterPro" id="IPR018062">
    <property type="entry name" value="HTH_AraC-typ_CS"/>
</dbReference>
<dbReference type="PROSITE" id="PS50110">
    <property type="entry name" value="RESPONSE_REGULATORY"/>
    <property type="match status" value="1"/>
</dbReference>
<dbReference type="Gene3D" id="3.30.565.10">
    <property type="entry name" value="Histidine kinase-like ATPase, C-terminal domain"/>
    <property type="match status" value="1"/>
</dbReference>
<dbReference type="SMART" id="SM00388">
    <property type="entry name" value="HisKA"/>
    <property type="match status" value="1"/>
</dbReference>
<dbReference type="InterPro" id="IPR011006">
    <property type="entry name" value="CheY-like_superfamily"/>
</dbReference>
<evidence type="ECO:0000256" key="4">
    <source>
        <dbReference type="ARBA" id="ARBA00023015"/>
    </source>
</evidence>
<protein>
    <recommendedName>
        <fullName evidence="2">histidine kinase</fullName>
        <ecNumber evidence="2">2.7.13.3</ecNumber>
    </recommendedName>
</protein>
<dbReference type="Gene3D" id="3.40.50.2300">
    <property type="match status" value="1"/>
</dbReference>
<dbReference type="GO" id="GO:0000155">
    <property type="term" value="F:phosphorelay sensor kinase activity"/>
    <property type="evidence" value="ECO:0007669"/>
    <property type="project" value="InterPro"/>
</dbReference>
<dbReference type="EMBL" id="BAZW01000002">
    <property type="protein sequence ID" value="GAO28399.1"/>
    <property type="molecule type" value="Genomic_DNA"/>
</dbReference>
<feature type="domain" description="Response regulatory" evidence="11">
    <location>
        <begin position="1163"/>
        <end position="1278"/>
    </location>
</feature>
<evidence type="ECO:0000256" key="8">
    <source>
        <dbReference type="SAM" id="Phobius"/>
    </source>
</evidence>
<dbReference type="SUPFAM" id="SSF47384">
    <property type="entry name" value="Homodimeric domain of signal transducing histidine kinase"/>
    <property type="match status" value="1"/>
</dbReference>
<dbReference type="InterPro" id="IPR015943">
    <property type="entry name" value="WD40/YVTN_repeat-like_dom_sf"/>
</dbReference>
<dbReference type="EC" id="2.7.13.3" evidence="2"/>
<dbReference type="PANTHER" id="PTHR43547:SF2">
    <property type="entry name" value="HYBRID SIGNAL TRANSDUCTION HISTIDINE KINASE C"/>
    <property type="match status" value="1"/>
</dbReference>
<feature type="modified residue" description="4-aspartylphosphate" evidence="7">
    <location>
        <position position="1211"/>
    </location>
</feature>
<keyword evidence="4" id="KW-0805">Transcription regulation</keyword>
<evidence type="ECO:0000256" key="5">
    <source>
        <dbReference type="ARBA" id="ARBA00023125"/>
    </source>
</evidence>